<gene>
    <name evidence="1" type="ORF">SAMN05192529_11520</name>
</gene>
<protein>
    <recommendedName>
        <fullName evidence="3">Carbonic anhydrase</fullName>
    </recommendedName>
</protein>
<dbReference type="RefSeq" id="WP_091399136.1">
    <property type="nucleotide sequence ID" value="NZ_FNQY01000015.1"/>
</dbReference>
<keyword evidence="2" id="KW-1185">Reference proteome</keyword>
<dbReference type="OrthoDB" id="1161221at2"/>
<dbReference type="AlphaFoldDB" id="A0A1H4AJ83"/>
<dbReference type="Proteomes" id="UP000199041">
    <property type="component" value="Unassembled WGS sequence"/>
</dbReference>
<evidence type="ECO:0008006" key="3">
    <source>
        <dbReference type="Google" id="ProtNLM"/>
    </source>
</evidence>
<dbReference type="STRING" id="551991.SAMN05192529_11520"/>
<evidence type="ECO:0000313" key="1">
    <source>
        <dbReference type="EMBL" id="SEA35955.1"/>
    </source>
</evidence>
<reference evidence="1 2" key="1">
    <citation type="submission" date="2016-10" db="EMBL/GenBank/DDBJ databases">
        <authorList>
            <person name="de Groot N.N."/>
        </authorList>
    </citation>
    <scope>NUCLEOTIDE SEQUENCE [LARGE SCALE GENOMIC DNA]</scope>
    <source>
        <strain evidence="1 2">Vu-144</strain>
    </source>
</reference>
<dbReference type="EMBL" id="FNQY01000015">
    <property type="protein sequence ID" value="SEA35955.1"/>
    <property type="molecule type" value="Genomic_DNA"/>
</dbReference>
<proteinExistence type="predicted"/>
<evidence type="ECO:0000313" key="2">
    <source>
        <dbReference type="Proteomes" id="UP000199041"/>
    </source>
</evidence>
<name>A0A1H4AJ83_9BACT</name>
<accession>A0A1H4AJ83</accession>
<organism evidence="1 2">
    <name type="scientific">Arachidicoccus rhizosphaerae</name>
    <dbReference type="NCBI Taxonomy" id="551991"/>
    <lineage>
        <taxon>Bacteria</taxon>
        <taxon>Pseudomonadati</taxon>
        <taxon>Bacteroidota</taxon>
        <taxon>Chitinophagia</taxon>
        <taxon>Chitinophagales</taxon>
        <taxon>Chitinophagaceae</taxon>
        <taxon>Arachidicoccus</taxon>
    </lineage>
</organism>
<sequence>MLDKAKNKIFTIPDFSLTYNEMPGNNHNKLFLVCPLCRLERFISSHYENAFFMTAPAGIFRFEADESQIIHDFIKREKITDVYFVGETSCNFINLVMKVGGYSGRFCEFEIGKLKTCSDTIETLTEKLLRYEAFKMKSVEIFRNDLLSGKYNLHLLIANKHKNEIREILPE</sequence>